<gene>
    <name evidence="2" type="ORF">PMH09_13245</name>
</gene>
<dbReference type="EMBL" id="JAQOSQ010000012">
    <property type="protein sequence ID" value="MDJ1184150.1"/>
    <property type="molecule type" value="Genomic_DNA"/>
</dbReference>
<evidence type="ECO:0000259" key="1">
    <source>
        <dbReference type="PROSITE" id="PS51707"/>
    </source>
</evidence>
<dbReference type="Proteomes" id="UP001232992">
    <property type="component" value="Unassembled WGS sequence"/>
</dbReference>
<proteinExistence type="predicted"/>
<dbReference type="PROSITE" id="PS51707">
    <property type="entry name" value="CYTH"/>
    <property type="match status" value="1"/>
</dbReference>
<dbReference type="RefSeq" id="WP_283758803.1">
    <property type="nucleotide sequence ID" value="NZ_JAQOSQ010000012.1"/>
</dbReference>
<reference evidence="2 3" key="1">
    <citation type="submission" date="2023-01" db="EMBL/GenBank/DDBJ databases">
        <title>Novel diversity within Roseofilum (Cyanobacteria; Desertifilaceae) from marine benthic mats with descriptions of four novel species.</title>
        <authorList>
            <person name="Wang Y."/>
            <person name="Berthold D.E."/>
            <person name="Hu J."/>
            <person name="Lefler F.W."/>
            <person name="Laughinghouse H.D. IV."/>
        </authorList>
    </citation>
    <scope>NUCLEOTIDE SEQUENCE [LARGE SCALE GENOMIC DNA]</scope>
    <source>
        <strain evidence="2 3">BLCC-M143</strain>
    </source>
</reference>
<dbReference type="InterPro" id="IPR023577">
    <property type="entry name" value="CYTH_domain"/>
</dbReference>
<accession>A0ABT7BY99</accession>
<dbReference type="Pfam" id="PF01928">
    <property type="entry name" value="CYTH"/>
    <property type="match status" value="1"/>
</dbReference>
<protein>
    <submittedName>
        <fullName evidence="2">CYTH domain-containing protein</fullName>
    </submittedName>
</protein>
<dbReference type="PANTHER" id="PTHR40114">
    <property type="entry name" value="SLR0698 PROTEIN"/>
    <property type="match status" value="1"/>
</dbReference>
<dbReference type="CDD" id="cd07891">
    <property type="entry name" value="CYTH-like_CthTTM-like_1"/>
    <property type="match status" value="1"/>
</dbReference>
<dbReference type="InterPro" id="IPR033469">
    <property type="entry name" value="CYTH-like_dom_sf"/>
</dbReference>
<comment type="caution">
    <text evidence="2">The sequence shown here is derived from an EMBL/GenBank/DDBJ whole genome shotgun (WGS) entry which is preliminary data.</text>
</comment>
<sequence>MAIEIERKFLINGEGWRNLGTGVRYRQGYIRTENKTTVRVRVAGDKGYLTMKALAEGSAGIHRLEYEYPIPREDAEEMLEHLCDRPQIDKIRYRVNWKGTLWEIDEFSGENEGLIVAEVELADANQAIALPDWVGEEVSEDARYFNAYLAQHPYTQWENEN</sequence>
<dbReference type="Gene3D" id="2.40.320.10">
    <property type="entry name" value="Hypothetical Protein Pfu-838710-001"/>
    <property type="match status" value="1"/>
</dbReference>
<dbReference type="PIRSF" id="PIRSF016487">
    <property type="entry name" value="CYTH_UCP016487"/>
    <property type="match status" value="1"/>
</dbReference>
<organism evidence="2 3">
    <name type="scientific">Roseofilum casamattae BLCC-M143</name>
    <dbReference type="NCBI Taxonomy" id="3022442"/>
    <lineage>
        <taxon>Bacteria</taxon>
        <taxon>Bacillati</taxon>
        <taxon>Cyanobacteriota</taxon>
        <taxon>Cyanophyceae</taxon>
        <taxon>Desertifilales</taxon>
        <taxon>Desertifilaceae</taxon>
        <taxon>Roseofilum</taxon>
        <taxon>Roseofilum casamattae</taxon>
    </lineage>
</organism>
<keyword evidence="3" id="KW-1185">Reference proteome</keyword>
<dbReference type="SMART" id="SM01118">
    <property type="entry name" value="CYTH"/>
    <property type="match status" value="1"/>
</dbReference>
<evidence type="ECO:0000313" key="2">
    <source>
        <dbReference type="EMBL" id="MDJ1184150.1"/>
    </source>
</evidence>
<name>A0ABT7BY99_9CYAN</name>
<dbReference type="PANTHER" id="PTHR40114:SF1">
    <property type="entry name" value="SLR0698 PROTEIN"/>
    <property type="match status" value="1"/>
</dbReference>
<feature type="domain" description="CYTH" evidence="1">
    <location>
        <begin position="2"/>
        <end position="151"/>
    </location>
</feature>
<evidence type="ECO:0000313" key="3">
    <source>
        <dbReference type="Proteomes" id="UP001232992"/>
    </source>
</evidence>
<dbReference type="InterPro" id="IPR012042">
    <property type="entry name" value="NeuTTM/CthTTM-like"/>
</dbReference>
<dbReference type="SUPFAM" id="SSF55154">
    <property type="entry name" value="CYTH-like phosphatases"/>
    <property type="match status" value="1"/>
</dbReference>